<dbReference type="InterPro" id="IPR050505">
    <property type="entry name" value="WDR55/POC1"/>
</dbReference>
<dbReference type="PROSITE" id="PS50082">
    <property type="entry name" value="WD_REPEATS_2"/>
    <property type="match status" value="1"/>
</dbReference>
<keyword evidence="1 3" id="KW-0853">WD repeat</keyword>
<comment type="caution">
    <text evidence="5">The sequence shown here is derived from an EMBL/GenBank/DDBJ whole genome shotgun (WGS) entry which is preliminary data.</text>
</comment>
<dbReference type="PROSITE" id="PS50294">
    <property type="entry name" value="WD_REPEATS_REGION"/>
    <property type="match status" value="1"/>
</dbReference>
<dbReference type="InterPro" id="IPR001680">
    <property type="entry name" value="WD40_rpt"/>
</dbReference>
<dbReference type="InterPro" id="IPR036322">
    <property type="entry name" value="WD40_repeat_dom_sf"/>
</dbReference>
<gene>
    <name evidence="5" type="ORF">ENR64_24275</name>
</gene>
<feature type="repeat" description="WD" evidence="3">
    <location>
        <begin position="97"/>
        <end position="138"/>
    </location>
</feature>
<evidence type="ECO:0000256" key="1">
    <source>
        <dbReference type="ARBA" id="ARBA00022574"/>
    </source>
</evidence>
<keyword evidence="4" id="KW-0812">Transmembrane</keyword>
<name>A0A7C3PGS6_9CYAN</name>
<dbReference type="Gene3D" id="2.130.10.10">
    <property type="entry name" value="YVTN repeat-like/Quinoprotein amine dehydrogenase"/>
    <property type="match status" value="2"/>
</dbReference>
<proteinExistence type="predicted"/>
<evidence type="ECO:0000313" key="5">
    <source>
        <dbReference type="EMBL" id="HFN00813.1"/>
    </source>
</evidence>
<dbReference type="PANTHER" id="PTHR44019">
    <property type="entry name" value="WD REPEAT-CONTAINING PROTEIN 55"/>
    <property type="match status" value="1"/>
</dbReference>
<dbReference type="SMART" id="SM00320">
    <property type="entry name" value="WD40"/>
    <property type="match status" value="6"/>
</dbReference>
<feature type="transmembrane region" description="Helical" evidence="4">
    <location>
        <begin position="12"/>
        <end position="32"/>
    </location>
</feature>
<dbReference type="AlphaFoldDB" id="A0A7C3PGS6"/>
<accession>A0A7C3PGS6</accession>
<dbReference type="SUPFAM" id="SSF50978">
    <property type="entry name" value="WD40 repeat-like"/>
    <property type="match status" value="1"/>
</dbReference>
<evidence type="ECO:0000256" key="2">
    <source>
        <dbReference type="ARBA" id="ARBA00022737"/>
    </source>
</evidence>
<keyword evidence="4" id="KW-0472">Membrane</keyword>
<evidence type="ECO:0000256" key="3">
    <source>
        <dbReference type="PROSITE-ProRule" id="PRU00221"/>
    </source>
</evidence>
<organism evidence="5">
    <name type="scientific">Oscillatoriales cyanobacterium SpSt-418</name>
    <dbReference type="NCBI Taxonomy" id="2282169"/>
    <lineage>
        <taxon>Bacteria</taxon>
        <taxon>Bacillati</taxon>
        <taxon>Cyanobacteriota</taxon>
        <taxon>Cyanophyceae</taxon>
        <taxon>Oscillatoriophycideae</taxon>
        <taxon>Oscillatoriales</taxon>
    </lineage>
</organism>
<protein>
    <submittedName>
        <fullName evidence="5">Uncharacterized protein</fullName>
    </submittedName>
</protein>
<reference evidence="5" key="1">
    <citation type="journal article" date="2020" name="mSystems">
        <title>Genome- and Community-Level Interaction Insights into Carbon Utilization and Element Cycling Functions of Hydrothermarchaeota in Hydrothermal Sediment.</title>
        <authorList>
            <person name="Zhou Z."/>
            <person name="Liu Y."/>
            <person name="Xu W."/>
            <person name="Pan J."/>
            <person name="Luo Z.H."/>
            <person name="Li M."/>
        </authorList>
    </citation>
    <scope>NUCLEOTIDE SEQUENCE [LARGE SCALE GENOMIC DNA]</scope>
    <source>
        <strain evidence="5">SpSt-418</strain>
    </source>
</reference>
<sequence>MGKQLGWRIAQICLVALITLGIGFYPLLHHVVKTPTTRQVCLPELGSVPQCFKSYQQLSTRPITELAVSPDGWLVASAFQDTVDLWDLHQGKRIRTLRGHTNWVSAIAFSPDGKTLATGSLGKTIKLWNLETGEAIASWVTDRPSKLAFSPDGAWLASASRYRVWADGVTSPGGVQIWQVATQTLVQTVGSEAVSGLTFSPNGRWLAIATDKTIIVWDFSRQQRSNSWQSLETTSLAFTPDSRFLVTNGKVLETRQIPEGKLVQSTRSVATDLALRADGAALLTASGGTVYAWHFAPRRFLGGLRASHYSRVKVDFAQAGEAIISAGSDGIHLWQRR</sequence>
<dbReference type="EMBL" id="DSRU01000344">
    <property type="protein sequence ID" value="HFN00813.1"/>
    <property type="molecule type" value="Genomic_DNA"/>
</dbReference>
<evidence type="ECO:0000256" key="4">
    <source>
        <dbReference type="SAM" id="Phobius"/>
    </source>
</evidence>
<dbReference type="PANTHER" id="PTHR44019:SF8">
    <property type="entry name" value="POC1 CENTRIOLAR PROTEIN HOMOLOG"/>
    <property type="match status" value="1"/>
</dbReference>
<keyword evidence="4" id="KW-1133">Transmembrane helix</keyword>
<dbReference type="InterPro" id="IPR015943">
    <property type="entry name" value="WD40/YVTN_repeat-like_dom_sf"/>
</dbReference>
<dbReference type="Pfam" id="PF00400">
    <property type="entry name" value="WD40"/>
    <property type="match status" value="3"/>
</dbReference>
<keyword evidence="2" id="KW-0677">Repeat</keyword>